<feature type="transmembrane region" description="Helical" evidence="9">
    <location>
        <begin position="112"/>
        <end position="133"/>
    </location>
</feature>
<feature type="transmembrane region" description="Helical" evidence="9">
    <location>
        <begin position="81"/>
        <end position="100"/>
    </location>
</feature>
<dbReference type="Proteomes" id="UP000234275">
    <property type="component" value="Unassembled WGS sequence"/>
</dbReference>
<feature type="transmembrane region" description="Helical" evidence="9">
    <location>
        <begin position="278"/>
        <end position="298"/>
    </location>
</feature>
<dbReference type="SUPFAM" id="SSF103473">
    <property type="entry name" value="MFS general substrate transporter"/>
    <property type="match status" value="1"/>
</dbReference>
<comment type="similarity">
    <text evidence="2">Belongs to the major facilitator superfamily.</text>
</comment>
<dbReference type="Gene3D" id="1.20.1720.10">
    <property type="entry name" value="Multidrug resistance protein D"/>
    <property type="match status" value="1"/>
</dbReference>
<dbReference type="VEuPathDB" id="FungiDB:P170DRAFT_411934"/>
<evidence type="ECO:0000313" key="12">
    <source>
        <dbReference type="Proteomes" id="UP000234275"/>
    </source>
</evidence>
<feature type="transmembrane region" description="Helical" evidence="9">
    <location>
        <begin position="375"/>
        <end position="394"/>
    </location>
</feature>
<comment type="caution">
    <text evidence="11">The sequence shown here is derived from an EMBL/GenBank/DDBJ whole genome shotgun (WGS) entry which is preliminary data.</text>
</comment>
<dbReference type="OrthoDB" id="10021397at2759"/>
<feature type="transmembrane region" description="Helical" evidence="9">
    <location>
        <begin position="488"/>
        <end position="505"/>
    </location>
</feature>
<sequence length="551" mass="60044">MSPDQERSLYDWRFWLIFAGLSVTSLLTAVESTVTSTALPTISRDLNAGEAYIWFVNAFFLSSTAFQPLYGQLADVFGRRWPLISAVSFFALGSGISGGAKSTAMLIGGRAVQGIGLGGVNMLIDIVICDLVPLRERGQFMALIFVVFAVGSSIGPFVGGALTQHVTWRWSFYISLPIAGVALLLMLLFLQVKYQKETTLAHKLKRIDWLGNTILVAAVVAVLIALSFGGTIYDWSSWHVIVPLVLGLLGLVVFHTLQTTRLCPEPTIPPRLFMNRTSLAAFILSFLHGMLLYWALYFLPVYFQGVKLSTPTRSGVQIIPTVIVVVPAAIFAGAVLTKTGRYKWIQIAGFAFMTLGMGLFTLLDKDSDTGKWTGFQILAAIGSGLIITSTLPAAQAELPESDVAASTATWAFLRSFGSVWGVAIPATIFNNRFSSSVAASGLDTHPEAGAILRVSDAYQQASREFVHRFPEELQTDIIRAYTDALQRVWQISIIFAGLGFLIAWMEREVELRTTLETEYGLKDREGERRDGETVEEGVVAKGKQGGVVSGG</sequence>
<keyword evidence="3" id="KW-0813">Transport</keyword>
<feature type="transmembrane region" description="Helical" evidence="9">
    <location>
        <begin position="170"/>
        <end position="190"/>
    </location>
</feature>
<dbReference type="PROSITE" id="PS50850">
    <property type="entry name" value="MFS"/>
    <property type="match status" value="1"/>
</dbReference>
<dbReference type="PRINTS" id="PR01036">
    <property type="entry name" value="TCRTETB"/>
</dbReference>
<feature type="transmembrane region" description="Helical" evidence="9">
    <location>
        <begin position="344"/>
        <end position="363"/>
    </location>
</feature>
<feature type="region of interest" description="Disordered" evidence="8">
    <location>
        <begin position="523"/>
        <end position="551"/>
    </location>
</feature>
<feature type="transmembrane region" description="Helical" evidence="9">
    <location>
        <begin position="140"/>
        <end position="158"/>
    </location>
</feature>
<keyword evidence="6 9" id="KW-0472">Membrane</keyword>
<evidence type="ECO:0000256" key="6">
    <source>
        <dbReference type="ARBA" id="ARBA00023136"/>
    </source>
</evidence>
<feature type="transmembrane region" description="Helical" evidence="9">
    <location>
        <begin position="318"/>
        <end position="337"/>
    </location>
</feature>
<feature type="transmembrane region" description="Helical" evidence="9">
    <location>
        <begin position="238"/>
        <end position="257"/>
    </location>
</feature>
<dbReference type="InterPro" id="IPR036259">
    <property type="entry name" value="MFS_trans_sf"/>
</dbReference>
<dbReference type="FunFam" id="1.20.1720.10:FF:000037">
    <property type="entry name" value="WGS project CABT00000000 data, contig 2.4"/>
    <property type="match status" value="1"/>
</dbReference>
<comment type="subcellular location">
    <subcellularLocation>
        <location evidence="1">Membrane</location>
        <topology evidence="1">Multi-pass membrane protein</topology>
    </subcellularLocation>
</comment>
<dbReference type="GO" id="GO:0022857">
    <property type="term" value="F:transmembrane transporter activity"/>
    <property type="evidence" value="ECO:0007669"/>
    <property type="project" value="InterPro"/>
</dbReference>
<dbReference type="Gene3D" id="1.20.1250.20">
    <property type="entry name" value="MFS general substrate transporter like domains"/>
    <property type="match status" value="1"/>
</dbReference>
<protein>
    <submittedName>
        <fullName evidence="11">MFS general substrate transporter</fullName>
    </submittedName>
</protein>
<dbReference type="InterPro" id="IPR011701">
    <property type="entry name" value="MFS"/>
</dbReference>
<keyword evidence="7" id="KW-0325">Glycoprotein</keyword>
<keyword evidence="5 9" id="KW-1133">Transmembrane helix</keyword>
<dbReference type="GO" id="GO:0005886">
    <property type="term" value="C:plasma membrane"/>
    <property type="evidence" value="ECO:0007669"/>
    <property type="project" value="TreeGrafter"/>
</dbReference>
<dbReference type="EMBL" id="MSFO01000006">
    <property type="protein sequence ID" value="PLB46697.1"/>
    <property type="molecule type" value="Genomic_DNA"/>
</dbReference>
<feature type="transmembrane region" description="Helical" evidence="9">
    <location>
        <begin position="12"/>
        <end position="31"/>
    </location>
</feature>
<accession>A0A2I2G1E4</accession>
<dbReference type="GeneID" id="36554616"/>
<keyword evidence="12" id="KW-1185">Reference proteome</keyword>
<feature type="compositionally biased region" description="Basic and acidic residues" evidence="8">
    <location>
        <begin position="523"/>
        <end position="532"/>
    </location>
</feature>
<dbReference type="FunFam" id="1.20.1250.20:FF:000484">
    <property type="entry name" value="MFS general substrate transporter"/>
    <property type="match status" value="1"/>
</dbReference>
<dbReference type="RefSeq" id="XP_024701999.1">
    <property type="nucleotide sequence ID" value="XM_024846917.1"/>
</dbReference>
<dbReference type="PANTHER" id="PTHR23501:SF187">
    <property type="entry name" value="MAJOR FACILITATOR SUPERFAMILY (MFS) PROFILE DOMAIN-CONTAINING PROTEIN"/>
    <property type="match status" value="1"/>
</dbReference>
<dbReference type="Pfam" id="PF07690">
    <property type="entry name" value="MFS_1"/>
    <property type="match status" value="1"/>
</dbReference>
<gene>
    <name evidence="11" type="ORF">P170DRAFT_411934</name>
</gene>
<evidence type="ECO:0000256" key="7">
    <source>
        <dbReference type="ARBA" id="ARBA00023180"/>
    </source>
</evidence>
<evidence type="ECO:0000256" key="4">
    <source>
        <dbReference type="ARBA" id="ARBA00022692"/>
    </source>
</evidence>
<feature type="domain" description="Major facilitator superfamily (MFS) profile" evidence="10">
    <location>
        <begin position="17"/>
        <end position="474"/>
    </location>
</feature>
<organism evidence="11 12">
    <name type="scientific">Aspergillus steynii IBT 23096</name>
    <dbReference type="NCBI Taxonomy" id="1392250"/>
    <lineage>
        <taxon>Eukaryota</taxon>
        <taxon>Fungi</taxon>
        <taxon>Dikarya</taxon>
        <taxon>Ascomycota</taxon>
        <taxon>Pezizomycotina</taxon>
        <taxon>Eurotiomycetes</taxon>
        <taxon>Eurotiomycetidae</taxon>
        <taxon>Eurotiales</taxon>
        <taxon>Aspergillaceae</taxon>
        <taxon>Aspergillus</taxon>
        <taxon>Aspergillus subgen. Circumdati</taxon>
    </lineage>
</organism>
<evidence type="ECO:0000259" key="10">
    <source>
        <dbReference type="PROSITE" id="PS50850"/>
    </source>
</evidence>
<evidence type="ECO:0000256" key="1">
    <source>
        <dbReference type="ARBA" id="ARBA00004141"/>
    </source>
</evidence>
<evidence type="ECO:0000256" key="3">
    <source>
        <dbReference type="ARBA" id="ARBA00022448"/>
    </source>
</evidence>
<evidence type="ECO:0000313" key="11">
    <source>
        <dbReference type="EMBL" id="PLB46697.1"/>
    </source>
</evidence>
<evidence type="ECO:0000256" key="9">
    <source>
        <dbReference type="SAM" id="Phobius"/>
    </source>
</evidence>
<reference evidence="11 12" key="1">
    <citation type="submission" date="2016-12" db="EMBL/GenBank/DDBJ databases">
        <title>The genomes of Aspergillus section Nigri reveals drivers in fungal speciation.</title>
        <authorList>
            <consortium name="DOE Joint Genome Institute"/>
            <person name="Vesth T.C."/>
            <person name="Nybo J."/>
            <person name="Theobald S."/>
            <person name="Brandl J."/>
            <person name="Frisvad J.C."/>
            <person name="Nielsen K.F."/>
            <person name="Lyhne E.K."/>
            <person name="Kogle M.E."/>
            <person name="Kuo A."/>
            <person name="Riley R."/>
            <person name="Clum A."/>
            <person name="Nolan M."/>
            <person name="Lipzen A."/>
            <person name="Salamov A."/>
            <person name="Henrissat B."/>
            <person name="Wiebenga A."/>
            <person name="De Vries R.P."/>
            <person name="Grigoriev I.V."/>
            <person name="Mortensen U.H."/>
            <person name="Andersen M.R."/>
            <person name="Baker S.E."/>
        </authorList>
    </citation>
    <scope>NUCLEOTIDE SEQUENCE [LARGE SCALE GENOMIC DNA]</scope>
    <source>
        <strain evidence="11 12">IBT 23096</strain>
    </source>
</reference>
<dbReference type="InterPro" id="IPR020846">
    <property type="entry name" value="MFS_dom"/>
</dbReference>
<dbReference type="AlphaFoldDB" id="A0A2I2G1E4"/>
<dbReference type="CDD" id="cd17502">
    <property type="entry name" value="MFS_Azr1_MDR_like"/>
    <property type="match status" value="1"/>
</dbReference>
<feature type="transmembrane region" description="Helical" evidence="9">
    <location>
        <begin position="51"/>
        <end position="69"/>
    </location>
</feature>
<proteinExistence type="inferred from homology"/>
<evidence type="ECO:0000256" key="8">
    <source>
        <dbReference type="SAM" id="MobiDB-lite"/>
    </source>
</evidence>
<keyword evidence="4 9" id="KW-0812">Transmembrane</keyword>
<feature type="transmembrane region" description="Helical" evidence="9">
    <location>
        <begin position="210"/>
        <end position="232"/>
    </location>
</feature>
<dbReference type="PANTHER" id="PTHR23501">
    <property type="entry name" value="MAJOR FACILITATOR SUPERFAMILY"/>
    <property type="match status" value="1"/>
</dbReference>
<evidence type="ECO:0000256" key="2">
    <source>
        <dbReference type="ARBA" id="ARBA00008335"/>
    </source>
</evidence>
<evidence type="ECO:0000256" key="5">
    <source>
        <dbReference type="ARBA" id="ARBA00022989"/>
    </source>
</evidence>
<name>A0A2I2G1E4_9EURO</name>